<evidence type="ECO:0000256" key="2">
    <source>
        <dbReference type="ARBA" id="ARBA00010856"/>
    </source>
</evidence>
<dbReference type="GO" id="GO:0030833">
    <property type="term" value="P:regulation of actin filament polymerization"/>
    <property type="evidence" value="ECO:0007669"/>
    <property type="project" value="InterPro"/>
</dbReference>
<evidence type="ECO:0000256" key="6">
    <source>
        <dbReference type="PIRNR" id="PIRNR016315"/>
    </source>
</evidence>
<evidence type="ECO:0000313" key="8">
    <source>
        <dbReference type="Proteomes" id="UP001176517"/>
    </source>
</evidence>
<proteinExistence type="inferred from homology"/>
<dbReference type="Pfam" id="PF04062">
    <property type="entry name" value="P21-Arc"/>
    <property type="match status" value="1"/>
</dbReference>
<dbReference type="Proteomes" id="UP001176517">
    <property type="component" value="Unassembled WGS sequence"/>
</dbReference>
<organism evidence="7 8">
    <name type="scientific">Tilletia horrida</name>
    <dbReference type="NCBI Taxonomy" id="155126"/>
    <lineage>
        <taxon>Eukaryota</taxon>
        <taxon>Fungi</taxon>
        <taxon>Dikarya</taxon>
        <taxon>Basidiomycota</taxon>
        <taxon>Ustilaginomycotina</taxon>
        <taxon>Exobasidiomycetes</taxon>
        <taxon>Tilletiales</taxon>
        <taxon>Tilletiaceae</taxon>
        <taxon>Tilletia</taxon>
    </lineage>
</organism>
<evidence type="ECO:0000256" key="3">
    <source>
        <dbReference type="ARBA" id="ARBA00022490"/>
    </source>
</evidence>
<comment type="subunit">
    <text evidence="6">Component of the Arp2/3 complex.</text>
</comment>
<dbReference type="InterPro" id="IPR007204">
    <property type="entry name" value="ARPC3"/>
</dbReference>
<evidence type="ECO:0000313" key="7">
    <source>
        <dbReference type="EMBL" id="KAK0547443.1"/>
    </source>
</evidence>
<dbReference type="GO" id="GO:0003779">
    <property type="term" value="F:actin binding"/>
    <property type="evidence" value="ECO:0007669"/>
    <property type="project" value="UniProtKB-KW"/>
</dbReference>
<dbReference type="InterPro" id="IPR036753">
    <property type="entry name" value="ARPC3_sf"/>
</dbReference>
<dbReference type="PANTHER" id="PTHR12391">
    <property type="entry name" value="ARP2/3 COMPLEX 21 KD SUBUNIT"/>
    <property type="match status" value="1"/>
</dbReference>
<dbReference type="AlphaFoldDB" id="A0AAN6GMX5"/>
<comment type="subcellular location">
    <subcellularLocation>
        <location evidence="1 6">Cytoplasm</location>
        <location evidence="1 6">Cytoskeleton</location>
    </subcellularLocation>
</comment>
<protein>
    <recommendedName>
        <fullName evidence="6">Actin-related protein 2/3 complex subunit 3</fullName>
    </recommendedName>
</protein>
<sequence length="213" mass="23802">MPVSNGRDSAALLSITLDLMLPADSDRVRDPPIARYQSYHSAYNDDTTSRQCGNMALLPIRTKLRGPAPPPIDAEQPDIVDESIDLFRANSLFRNFEIKGPADRVLIYLILFISDCLSKIAASRVPMSQNEAQKQLSTFAIDNVVLPGDANFPLNALYAAPANRNESDLLRQYLAQARQETASRLVEKIYIDGKPSKWWLAFTKRKFMGKSLS</sequence>
<dbReference type="SUPFAM" id="SSF69060">
    <property type="entry name" value="Arp2/3 complex 21 kDa subunit ARPC3"/>
    <property type="match status" value="1"/>
</dbReference>
<dbReference type="GO" id="GO:0034314">
    <property type="term" value="P:Arp2/3 complex-mediated actin nucleation"/>
    <property type="evidence" value="ECO:0007669"/>
    <property type="project" value="UniProtKB-UniRule"/>
</dbReference>
<name>A0AAN6GMX5_9BASI</name>
<keyword evidence="3 6" id="KW-0963">Cytoplasm</keyword>
<dbReference type="Gene3D" id="1.10.1760.10">
    <property type="entry name" value="Actin-related protein 2/3 complex subunit 3"/>
    <property type="match status" value="1"/>
</dbReference>
<gene>
    <name evidence="7" type="primary">ARC18</name>
    <name evidence="7" type="ORF">OC846_004861</name>
</gene>
<evidence type="ECO:0000256" key="4">
    <source>
        <dbReference type="ARBA" id="ARBA00023203"/>
    </source>
</evidence>
<dbReference type="PIRSF" id="PIRSF016315">
    <property type="entry name" value="ARP2/3_P21-Arc"/>
    <property type="match status" value="1"/>
</dbReference>
<comment type="function">
    <text evidence="6">Functions as component of the Arp2/3 complex which is involved in regulation of actin polymerization and together with an activating nucleation-promoting factor (NPF) mediates the formation of branched actin networks.</text>
</comment>
<comment type="similarity">
    <text evidence="2 6">Belongs to the ARPC3 family.</text>
</comment>
<dbReference type="GO" id="GO:0005885">
    <property type="term" value="C:Arp2/3 protein complex"/>
    <property type="evidence" value="ECO:0007669"/>
    <property type="project" value="UniProtKB-UniRule"/>
</dbReference>
<keyword evidence="8" id="KW-1185">Reference proteome</keyword>
<evidence type="ECO:0000256" key="5">
    <source>
        <dbReference type="ARBA" id="ARBA00023212"/>
    </source>
</evidence>
<keyword evidence="4 6" id="KW-0009">Actin-binding</keyword>
<dbReference type="EMBL" id="JAPDMZ010000161">
    <property type="protein sequence ID" value="KAK0547443.1"/>
    <property type="molecule type" value="Genomic_DNA"/>
</dbReference>
<accession>A0AAN6GMX5</accession>
<keyword evidence="5 6" id="KW-0206">Cytoskeleton</keyword>
<evidence type="ECO:0000256" key="1">
    <source>
        <dbReference type="ARBA" id="ARBA00004245"/>
    </source>
</evidence>
<reference evidence="7" key="1">
    <citation type="journal article" date="2023" name="PhytoFront">
        <title>Draft Genome Resources of Seven Strains of Tilletia horrida, Causal Agent of Kernel Smut of Rice.</title>
        <authorList>
            <person name="Khanal S."/>
            <person name="Antony Babu S."/>
            <person name="Zhou X.G."/>
        </authorList>
    </citation>
    <scope>NUCLEOTIDE SEQUENCE</scope>
    <source>
        <strain evidence="7">TX6</strain>
    </source>
</reference>
<comment type="caution">
    <text evidence="7">The sequence shown here is derived from an EMBL/GenBank/DDBJ whole genome shotgun (WGS) entry which is preliminary data.</text>
</comment>